<proteinExistence type="predicted"/>
<name>A0A379K5R6_ECTOL</name>
<reference evidence="1 2" key="1">
    <citation type="submission" date="2018-06" db="EMBL/GenBank/DDBJ databases">
        <authorList>
            <consortium name="Pathogen Informatics"/>
            <person name="Doyle S."/>
        </authorList>
    </citation>
    <scope>NUCLEOTIDE SEQUENCE [LARGE SCALE GENOMIC DNA]</scope>
    <source>
        <strain evidence="1 2">NCTC10860</strain>
    </source>
</reference>
<dbReference type="RefSeq" id="WP_084340503.1">
    <property type="nucleotide sequence ID" value="NZ_CP166923.2"/>
</dbReference>
<protein>
    <submittedName>
        <fullName evidence="1">Uncharacterized protein</fullName>
    </submittedName>
</protein>
<sequence length="161" mass="16953">MIQIQANIGGFAGKPASVFAALDEDTGILVIAAAVEKAPRREGCFLISNEIRADRDSLFHDADLKQAIGAYYAIKGRVAGDGRSACLRFSERAMRAEPSGAIESDGVDMSGPLYRVSPEASNGQIAALAICAYAERYGAVNDVVDMADDLLNLLSGQAVTI</sequence>
<dbReference type="Proteomes" id="UP000254084">
    <property type="component" value="Unassembled WGS sequence"/>
</dbReference>
<dbReference type="AlphaFoldDB" id="A0A379K5R6"/>
<evidence type="ECO:0000313" key="1">
    <source>
        <dbReference type="EMBL" id="SUD59794.1"/>
    </source>
</evidence>
<dbReference type="EMBL" id="UGUW01000004">
    <property type="protein sequence ID" value="SUD59794.1"/>
    <property type="molecule type" value="Genomic_DNA"/>
</dbReference>
<evidence type="ECO:0000313" key="2">
    <source>
        <dbReference type="Proteomes" id="UP000254084"/>
    </source>
</evidence>
<accession>A0A379K5R6</accession>
<gene>
    <name evidence="1" type="ORF">NCTC10860_02105</name>
</gene>
<organism evidence="1 2">
    <name type="scientific">Ectopseudomonas oleovorans</name>
    <name type="common">Pseudomonas oleovorans</name>
    <dbReference type="NCBI Taxonomy" id="301"/>
    <lineage>
        <taxon>Bacteria</taxon>
        <taxon>Pseudomonadati</taxon>
        <taxon>Pseudomonadota</taxon>
        <taxon>Gammaproteobacteria</taxon>
        <taxon>Pseudomonadales</taxon>
        <taxon>Pseudomonadaceae</taxon>
        <taxon>Ectopseudomonas</taxon>
    </lineage>
</organism>